<accession>A0A2R4NFZ6</accession>
<keyword evidence="1" id="KW-0614">Plasmid</keyword>
<dbReference type="AlphaFoldDB" id="A0A2R4NFZ6"/>
<organism evidence="1">
    <name type="scientific">Klebsiella aerogenes</name>
    <name type="common">Enterobacter aerogenes</name>
    <dbReference type="NCBI Taxonomy" id="548"/>
    <lineage>
        <taxon>Bacteria</taxon>
        <taxon>Pseudomonadati</taxon>
        <taxon>Pseudomonadota</taxon>
        <taxon>Gammaproteobacteria</taxon>
        <taxon>Enterobacterales</taxon>
        <taxon>Enterobacteriaceae</taxon>
        <taxon>Klebsiella/Raoultella group</taxon>
        <taxon>Klebsiella</taxon>
    </lineage>
</organism>
<dbReference type="EMBL" id="MG288681">
    <property type="protein sequence ID" value="AVX35051.1"/>
    <property type="molecule type" value="Genomic_DNA"/>
</dbReference>
<protein>
    <submittedName>
        <fullName evidence="1">Uncharacterized protein</fullName>
    </submittedName>
</protein>
<name>A0A2R4NFZ6_KLEAE</name>
<proteinExistence type="predicted"/>
<evidence type="ECO:0000313" key="1">
    <source>
        <dbReference type="EMBL" id="AVX35051.1"/>
    </source>
</evidence>
<reference evidence="1" key="1">
    <citation type="journal article" date="2018" name="Front. Microbiol.">
        <title>Dissemination of KPC-2-Encoding IncX6 Plasmids Among Multiple Enterobacteriaceae Species in a Single Chinese Hospital.</title>
        <authorList>
            <person name="Li B."/>
            <person name="Feng J."/>
            <person name="Zhan Z."/>
            <person name="Yin Z."/>
            <person name="Jiang Q."/>
            <person name="Wei P."/>
            <person name="Chen X."/>
            <person name="Gao B."/>
            <person name="Hou J."/>
            <person name="Mao P."/>
            <person name="Wu W."/>
            <person name="Chen W."/>
            <person name="Tong Y."/>
            <person name="Wang J."/>
            <person name="Li B."/>
            <person name="Zhou D."/>
        </authorList>
    </citation>
    <scope>NUCLEOTIDE SEQUENCE</scope>
    <source>
        <strain evidence="1">E20</strain>
        <plasmid evidence="1">pE20-FIIA</plasmid>
    </source>
</reference>
<sequence length="42" mass="5087">MVYVVVCQNRLARLLFLLPVWSLLPEMSKKLFVLWLHSNWSR</sequence>
<geneLocation type="plasmid" evidence="1">
    <name>pE20-FIIA</name>
</geneLocation>